<evidence type="ECO:0000313" key="2">
    <source>
        <dbReference type="Proteomes" id="UP000216339"/>
    </source>
</evidence>
<dbReference type="Proteomes" id="UP000216339">
    <property type="component" value="Unassembled WGS sequence"/>
</dbReference>
<comment type="caution">
    <text evidence="1">The sequence shown here is derived from an EMBL/GenBank/DDBJ whole genome shotgun (WGS) entry which is preliminary data.</text>
</comment>
<name>A0A271J1N4_9BACT</name>
<sequence>MAIVTFNHDMLIEALLDRNQIPYTTGFLPGDVGEDYFSPDLLFPEPSRNVAVLGDDVVRVIKVHGSVNWRVGYIGEDYNKMKRLISLTDDEIRGGPRLSANHLGYAFISQMPYLLTGGGKEGMYNYKTYGHLQHAFQNWLDISDIVFVAGFGWNDKGASDMISRWMEFAGNKCLFSHTDPRKALFDSKWGRNLLAADVDRSGGLRYIEKFMRDIAVDDIESLVGV</sequence>
<dbReference type="EMBL" id="MQWD01000001">
    <property type="protein sequence ID" value="PAP76954.1"/>
    <property type="molecule type" value="Genomic_DNA"/>
</dbReference>
<organism evidence="1 2">
    <name type="scientific">Rubrivirga marina</name>
    <dbReference type="NCBI Taxonomy" id="1196024"/>
    <lineage>
        <taxon>Bacteria</taxon>
        <taxon>Pseudomonadati</taxon>
        <taxon>Rhodothermota</taxon>
        <taxon>Rhodothermia</taxon>
        <taxon>Rhodothermales</taxon>
        <taxon>Rubricoccaceae</taxon>
        <taxon>Rubrivirga</taxon>
    </lineage>
</organism>
<protein>
    <submittedName>
        <fullName evidence="1">Uncharacterized protein</fullName>
    </submittedName>
</protein>
<dbReference type="AlphaFoldDB" id="A0A271J1N4"/>
<keyword evidence="2" id="KW-1185">Reference proteome</keyword>
<gene>
    <name evidence="1" type="ORF">BSZ37_11185</name>
</gene>
<proteinExistence type="predicted"/>
<accession>A0A271J1N4</accession>
<evidence type="ECO:0000313" key="1">
    <source>
        <dbReference type="EMBL" id="PAP76954.1"/>
    </source>
</evidence>
<reference evidence="1 2" key="1">
    <citation type="submission" date="2016-11" db="EMBL/GenBank/DDBJ databases">
        <title>Study of marine rhodopsin-containing bacteria.</title>
        <authorList>
            <person name="Yoshizawa S."/>
            <person name="Kumagai Y."/>
            <person name="Kogure K."/>
        </authorList>
    </citation>
    <scope>NUCLEOTIDE SEQUENCE [LARGE SCALE GENOMIC DNA]</scope>
    <source>
        <strain evidence="1 2">SAORIC-28</strain>
    </source>
</reference>